<evidence type="ECO:0000313" key="2">
    <source>
        <dbReference type="EMBL" id="PWA10508.1"/>
    </source>
</evidence>
<dbReference type="InterPro" id="IPR051534">
    <property type="entry name" value="CBASS_pafABC_assoc_protein"/>
</dbReference>
<dbReference type="Pfam" id="PF08279">
    <property type="entry name" value="HTH_11"/>
    <property type="match status" value="1"/>
</dbReference>
<keyword evidence="3" id="KW-1185">Reference proteome</keyword>
<dbReference type="InterPro" id="IPR036388">
    <property type="entry name" value="WH-like_DNA-bd_sf"/>
</dbReference>
<dbReference type="InterPro" id="IPR013196">
    <property type="entry name" value="HTH_11"/>
</dbReference>
<reference evidence="2 3" key="1">
    <citation type="submission" date="2018-04" db="EMBL/GenBank/DDBJ databases">
        <title>Flavobacterium sp. nov., isolated from glacier ice.</title>
        <authorList>
            <person name="Liu Q."/>
            <person name="Xin Y.-H."/>
        </authorList>
    </citation>
    <scope>NUCLEOTIDE SEQUENCE [LARGE SCALE GENOMIC DNA]</scope>
    <source>
        <strain evidence="2 3">LB2P30</strain>
    </source>
</reference>
<comment type="caution">
    <text evidence="2">The sequence shown here is derived from an EMBL/GenBank/DDBJ whole genome shotgun (WGS) entry which is preliminary data.</text>
</comment>
<dbReference type="InterPro" id="IPR036390">
    <property type="entry name" value="WH_DNA-bd_sf"/>
</dbReference>
<evidence type="ECO:0000259" key="1">
    <source>
        <dbReference type="Pfam" id="PF08279"/>
    </source>
</evidence>
<dbReference type="AlphaFoldDB" id="A0A2U1K0G8"/>
<sequence>MSDQAKFQKMLEVLLLLDCQYGRTIAELSERFEISQRTVYRYLDTFKHVGFVIENSNGYFKIDKENTTVQEISSLLHFSEEEAFILSKAIHSIDDNDELKIKLVKKLYSLYDFDRVIHAIAKKEESENIYSLLQAIKQQKQVVLQSYKSGNSKNIRDRIVEPIDFTINYTGVWCYDVEDGVNKVFKTSRIKQVILLESSWKFKPKHKKGIIDIFRMQSFDPVHVSLELSLLAYNLIIEEYPLSEKYITKITDNLYRLECEVGNFLGVGRFILGLLGEVKIIEPKTLKDYVQERLNTYKG</sequence>
<gene>
    <name evidence="2" type="ORF">DB891_04575</name>
</gene>
<feature type="domain" description="Helix-turn-helix type 11" evidence="1">
    <location>
        <begin position="18"/>
        <end position="58"/>
    </location>
</feature>
<protein>
    <submittedName>
        <fullName evidence="2">Transcriptional regulator</fullName>
    </submittedName>
</protein>
<dbReference type="Proteomes" id="UP000245618">
    <property type="component" value="Unassembled WGS sequence"/>
</dbReference>
<dbReference type="PANTHER" id="PTHR34580">
    <property type="match status" value="1"/>
</dbReference>
<evidence type="ECO:0000313" key="3">
    <source>
        <dbReference type="Proteomes" id="UP000245618"/>
    </source>
</evidence>
<organism evidence="2 3">
    <name type="scientific">Flavobacterium laiguense</name>
    <dbReference type="NCBI Taxonomy" id="2169409"/>
    <lineage>
        <taxon>Bacteria</taxon>
        <taxon>Pseudomonadati</taxon>
        <taxon>Bacteroidota</taxon>
        <taxon>Flavobacteriia</taxon>
        <taxon>Flavobacteriales</taxon>
        <taxon>Flavobacteriaceae</taxon>
        <taxon>Flavobacterium</taxon>
    </lineage>
</organism>
<dbReference type="EMBL" id="QCZH01000003">
    <property type="protein sequence ID" value="PWA10508.1"/>
    <property type="molecule type" value="Genomic_DNA"/>
</dbReference>
<dbReference type="PANTHER" id="PTHR34580:SF1">
    <property type="entry name" value="PROTEIN PAFC"/>
    <property type="match status" value="1"/>
</dbReference>
<dbReference type="PROSITE" id="PS52050">
    <property type="entry name" value="WYL"/>
    <property type="match status" value="1"/>
</dbReference>
<name>A0A2U1K0G8_9FLAO</name>
<dbReference type="Gene3D" id="1.10.10.10">
    <property type="entry name" value="Winged helix-like DNA-binding domain superfamily/Winged helix DNA-binding domain"/>
    <property type="match status" value="1"/>
</dbReference>
<proteinExistence type="predicted"/>
<dbReference type="SUPFAM" id="SSF46785">
    <property type="entry name" value="Winged helix' DNA-binding domain"/>
    <property type="match status" value="1"/>
</dbReference>
<accession>A0A2U1K0G8</accession>
<dbReference type="RefSeq" id="WP_116761050.1">
    <property type="nucleotide sequence ID" value="NZ_QCZH01000003.1"/>
</dbReference>
<dbReference type="OrthoDB" id="1315521at2"/>